<dbReference type="PROSITE" id="PS51349">
    <property type="entry name" value="FMN_HYDROXY_ACID_DH_2"/>
    <property type="match status" value="1"/>
</dbReference>
<dbReference type="GO" id="GO:0004459">
    <property type="term" value="F:L-lactate dehydrogenase (NAD+) activity"/>
    <property type="evidence" value="ECO:0007669"/>
    <property type="project" value="TreeGrafter"/>
</dbReference>
<evidence type="ECO:0000256" key="3">
    <source>
        <dbReference type="ARBA" id="ARBA00022643"/>
    </source>
</evidence>
<evidence type="ECO:0000313" key="13">
    <source>
        <dbReference type="Proteomes" id="UP000321514"/>
    </source>
</evidence>
<dbReference type="InterPro" id="IPR008259">
    <property type="entry name" value="FMN_hydac_DH_AS"/>
</dbReference>
<feature type="binding site" evidence="7">
    <location>
        <begin position="306"/>
        <end position="310"/>
    </location>
    <ligand>
        <name>FMN</name>
        <dbReference type="ChEBI" id="CHEBI:58210"/>
    </ligand>
</feature>
<feature type="active site" description="Proton acceptor" evidence="6">
    <location>
        <position position="275"/>
    </location>
</feature>
<evidence type="ECO:0000256" key="5">
    <source>
        <dbReference type="ARBA" id="ARBA00024042"/>
    </source>
</evidence>
<feature type="region of interest" description="Disordered" evidence="8">
    <location>
        <begin position="386"/>
        <end position="407"/>
    </location>
</feature>
<accession>A0A511TA84</accession>
<feature type="binding site" evidence="7">
    <location>
        <position position="126"/>
    </location>
    <ligand>
        <name>FMN</name>
        <dbReference type="ChEBI" id="CHEBI:58210"/>
    </ligand>
</feature>
<dbReference type="GO" id="GO:0005886">
    <property type="term" value="C:plasma membrane"/>
    <property type="evidence" value="ECO:0007669"/>
    <property type="project" value="TreeGrafter"/>
</dbReference>
<reference evidence="10 13" key="2">
    <citation type="submission" date="2019-07" db="EMBL/GenBank/DDBJ databases">
        <title>Whole genome shotgun sequence of Myxococcus fulvus NBRC 100333.</title>
        <authorList>
            <person name="Hosoyama A."/>
            <person name="Uohara A."/>
            <person name="Ohji S."/>
            <person name="Ichikawa N."/>
        </authorList>
    </citation>
    <scope>NUCLEOTIDE SEQUENCE [LARGE SCALE GENOMIC DNA]</scope>
    <source>
        <strain evidence="10 13">NBRC 100333</strain>
    </source>
</reference>
<feature type="binding site" evidence="7">
    <location>
        <position position="128"/>
    </location>
    <ligand>
        <name>glyoxylate</name>
        <dbReference type="ChEBI" id="CHEBI:36655"/>
    </ligand>
</feature>
<comment type="caution">
    <text evidence="10">The sequence shown here is derived from an EMBL/GenBank/DDBJ whole genome shotgun (WGS) entry which is preliminary data.</text>
</comment>
<evidence type="ECO:0000313" key="11">
    <source>
        <dbReference type="EMBL" id="SEU35506.1"/>
    </source>
</evidence>
<dbReference type="Proteomes" id="UP000321514">
    <property type="component" value="Unassembled WGS sequence"/>
</dbReference>
<reference evidence="11 12" key="1">
    <citation type="submission" date="2016-10" db="EMBL/GenBank/DDBJ databases">
        <authorList>
            <person name="Varghese N."/>
            <person name="Submissions S."/>
        </authorList>
    </citation>
    <scope>NUCLEOTIDE SEQUENCE [LARGE SCALE GENOMIC DNA]</scope>
    <source>
        <strain evidence="11 12">DSM 16525</strain>
    </source>
</reference>
<dbReference type="OrthoDB" id="9770452at2"/>
<feature type="binding site" evidence="7">
    <location>
        <position position="251"/>
    </location>
    <ligand>
        <name>FMN</name>
        <dbReference type="ChEBI" id="CHEBI:58210"/>
    </ligand>
</feature>
<dbReference type="SUPFAM" id="SSF51395">
    <property type="entry name" value="FMN-linked oxidoreductases"/>
    <property type="match status" value="1"/>
</dbReference>
<dbReference type="Pfam" id="PF01070">
    <property type="entry name" value="FMN_dh"/>
    <property type="match status" value="1"/>
</dbReference>
<feature type="binding site" evidence="7">
    <location>
        <position position="273"/>
    </location>
    <ligand>
        <name>FMN</name>
        <dbReference type="ChEBI" id="CHEBI:58210"/>
    </ligand>
</feature>
<feature type="binding site" evidence="7">
    <location>
        <begin position="76"/>
        <end position="78"/>
    </location>
    <ligand>
        <name>FMN</name>
        <dbReference type="ChEBI" id="CHEBI:58210"/>
    </ligand>
</feature>
<evidence type="ECO:0000256" key="1">
    <source>
        <dbReference type="ARBA" id="ARBA00001917"/>
    </source>
</evidence>
<dbReference type="Proteomes" id="UP000183760">
    <property type="component" value="Unassembled WGS sequence"/>
</dbReference>
<feature type="binding site" evidence="7">
    <location>
        <position position="278"/>
    </location>
    <ligand>
        <name>glyoxylate</name>
        <dbReference type="ChEBI" id="CHEBI:36655"/>
    </ligand>
</feature>
<feature type="binding site" evidence="7">
    <location>
        <position position="23"/>
    </location>
    <ligand>
        <name>glyoxylate</name>
        <dbReference type="ChEBI" id="CHEBI:36655"/>
    </ligand>
</feature>
<evidence type="ECO:0000313" key="12">
    <source>
        <dbReference type="Proteomes" id="UP000183760"/>
    </source>
</evidence>
<dbReference type="FunFam" id="3.20.20.70:FF:000029">
    <property type="entry name" value="L-lactate dehydrogenase"/>
    <property type="match status" value="1"/>
</dbReference>
<evidence type="ECO:0000256" key="4">
    <source>
        <dbReference type="ARBA" id="ARBA00023002"/>
    </source>
</evidence>
<evidence type="ECO:0000256" key="6">
    <source>
        <dbReference type="PIRSR" id="PIRSR000138-1"/>
    </source>
</evidence>
<protein>
    <submittedName>
        <fullName evidence="10">Alpha-hydroxy-acid oxidizing enzyme</fullName>
    </submittedName>
    <submittedName>
        <fullName evidence="11">L-lactate dehydrogenase (Cytochrome)</fullName>
    </submittedName>
</protein>
<gene>
    <name evidence="10" type="ORF">MFU01_51350</name>
    <name evidence="11" type="ORF">SAMN05443572_110304</name>
</gene>
<dbReference type="EMBL" id="BJXR01000037">
    <property type="protein sequence ID" value="GEN10098.1"/>
    <property type="molecule type" value="Genomic_DNA"/>
</dbReference>
<evidence type="ECO:0000259" key="9">
    <source>
        <dbReference type="PROSITE" id="PS51349"/>
    </source>
</evidence>
<feature type="binding site" evidence="7">
    <location>
        <position position="275"/>
    </location>
    <ligand>
        <name>glyoxylate</name>
        <dbReference type="ChEBI" id="CHEBI:36655"/>
    </ligand>
</feature>
<dbReference type="InterPro" id="IPR013785">
    <property type="entry name" value="Aldolase_TIM"/>
</dbReference>
<evidence type="ECO:0000313" key="10">
    <source>
        <dbReference type="EMBL" id="GEN10098.1"/>
    </source>
</evidence>
<dbReference type="InterPro" id="IPR037396">
    <property type="entry name" value="FMN_HAD"/>
</dbReference>
<dbReference type="Gene3D" id="3.20.20.70">
    <property type="entry name" value="Aldolase class I"/>
    <property type="match status" value="1"/>
</dbReference>
<dbReference type="CDD" id="cd02809">
    <property type="entry name" value="alpha_hydroxyacid_oxid_FMN"/>
    <property type="match status" value="1"/>
</dbReference>
<feature type="binding site" evidence="7">
    <location>
        <position position="105"/>
    </location>
    <ligand>
        <name>FMN</name>
        <dbReference type="ChEBI" id="CHEBI:58210"/>
    </ligand>
</feature>
<comment type="cofactor">
    <cofactor evidence="1">
        <name>FMN</name>
        <dbReference type="ChEBI" id="CHEBI:58210"/>
    </cofactor>
</comment>
<dbReference type="PANTHER" id="PTHR10578">
    <property type="entry name" value="S -2-HYDROXY-ACID OXIDASE-RELATED"/>
    <property type="match status" value="1"/>
</dbReference>
<dbReference type="GO" id="GO:0010181">
    <property type="term" value="F:FMN binding"/>
    <property type="evidence" value="ECO:0007669"/>
    <property type="project" value="InterPro"/>
</dbReference>
<dbReference type="PANTHER" id="PTHR10578:SF107">
    <property type="entry name" value="2-HYDROXYACID OXIDASE 1"/>
    <property type="match status" value="1"/>
</dbReference>
<dbReference type="EMBL" id="FOIB01000010">
    <property type="protein sequence ID" value="SEU35506.1"/>
    <property type="molecule type" value="Genomic_DNA"/>
</dbReference>
<dbReference type="PROSITE" id="PS00557">
    <property type="entry name" value="FMN_HYDROXY_ACID_DH_1"/>
    <property type="match status" value="1"/>
</dbReference>
<evidence type="ECO:0000256" key="8">
    <source>
        <dbReference type="SAM" id="MobiDB-lite"/>
    </source>
</evidence>
<dbReference type="PIRSF" id="PIRSF000138">
    <property type="entry name" value="Al-hdrx_acd_dh"/>
    <property type="match status" value="1"/>
</dbReference>
<keyword evidence="2 7" id="KW-0285">Flavoprotein</keyword>
<evidence type="ECO:0000256" key="2">
    <source>
        <dbReference type="ARBA" id="ARBA00022630"/>
    </source>
</evidence>
<sequence>MSVSIEDLRQRARRRLPRTVFDYVEGASDDGFTTAANRRSFERYLFRARSLVDVSVIDHSTTLLGERLATPIILGPTGLAGLLAPRGEELAAKAAASRGAVFTLSTMSIGTIEEVAAASSAPLWFQLYVWKDRGVTQSLVERAKAAGYRALCLTVDVPVMGNREQDRRNGFTVPPRLHFSNVMDVLRHLGWVLRMTSSPRATFGNFVDHPALTQANAVGVARFTNSQFDPAVTWKDVEWLRSIWPGPLVLKGISCAEDARKAVSLGVEALVVSNHGGRQLDFLPAAIDVLPEVVDAVEGRSEVILDGGIRRGSDIVKAIALGARACMVGRPFLYGLAANGRAGVERALDILTSEVDRTLALLGCPRLSELDRSALRLDAPASLERVTTSSHLGPHALPRRAGGTHES</sequence>
<dbReference type="InterPro" id="IPR012133">
    <property type="entry name" value="Alpha-hydoxy_acid_DH_FMN"/>
</dbReference>
<evidence type="ECO:0000256" key="7">
    <source>
        <dbReference type="PIRSR" id="PIRSR000138-2"/>
    </source>
</evidence>
<dbReference type="AlphaFoldDB" id="A0A511TA84"/>
<feature type="binding site" evidence="7">
    <location>
        <position position="154"/>
    </location>
    <ligand>
        <name>FMN</name>
        <dbReference type="ChEBI" id="CHEBI:58210"/>
    </ligand>
</feature>
<dbReference type="RefSeq" id="WP_074957864.1">
    <property type="nucleotide sequence ID" value="NZ_BJXR01000037.1"/>
</dbReference>
<dbReference type="STRING" id="1334629.MFUL124B02_14845"/>
<name>A0A511TA84_MYXFU</name>
<organism evidence="10 13">
    <name type="scientific">Myxococcus fulvus</name>
    <dbReference type="NCBI Taxonomy" id="33"/>
    <lineage>
        <taxon>Bacteria</taxon>
        <taxon>Pseudomonadati</taxon>
        <taxon>Myxococcota</taxon>
        <taxon>Myxococcia</taxon>
        <taxon>Myxococcales</taxon>
        <taxon>Cystobacterineae</taxon>
        <taxon>Myxococcaceae</taxon>
        <taxon>Myxococcus</taxon>
    </lineage>
</organism>
<dbReference type="GO" id="GO:0009060">
    <property type="term" value="P:aerobic respiration"/>
    <property type="evidence" value="ECO:0007669"/>
    <property type="project" value="TreeGrafter"/>
</dbReference>
<dbReference type="InterPro" id="IPR000262">
    <property type="entry name" value="FMN-dep_DH"/>
</dbReference>
<keyword evidence="12" id="KW-1185">Reference proteome</keyword>
<feature type="binding site" evidence="7">
    <location>
        <begin position="329"/>
        <end position="330"/>
    </location>
    <ligand>
        <name>FMN</name>
        <dbReference type="ChEBI" id="CHEBI:58210"/>
    </ligand>
</feature>
<comment type="similarity">
    <text evidence="5">Belongs to the FMN-dependent alpha-hydroxy acid dehydrogenase family.</text>
</comment>
<proteinExistence type="inferred from homology"/>
<feature type="domain" description="FMN hydroxy acid dehydrogenase" evidence="9">
    <location>
        <begin position="1"/>
        <end position="380"/>
    </location>
</feature>
<keyword evidence="4" id="KW-0560">Oxidoreductase</keyword>
<feature type="binding site" evidence="7">
    <location>
        <position position="163"/>
    </location>
    <ligand>
        <name>glyoxylate</name>
        <dbReference type="ChEBI" id="CHEBI:36655"/>
    </ligand>
</feature>
<keyword evidence="3 7" id="KW-0288">FMN</keyword>